<dbReference type="Proteomes" id="UP000694845">
    <property type="component" value="Unplaced"/>
</dbReference>
<dbReference type="PANTHER" id="PTHR47194">
    <property type="entry name" value="SORTING NEXIN-29-RELATED"/>
    <property type="match status" value="1"/>
</dbReference>
<dbReference type="AlphaFoldDB" id="A0A8B7Z7Z7"/>
<dbReference type="KEGG" id="aplc:110983973"/>
<dbReference type="SUPFAM" id="SSF64268">
    <property type="entry name" value="PX domain"/>
    <property type="match status" value="1"/>
</dbReference>
<dbReference type="OrthoDB" id="3176171at2759"/>
<evidence type="ECO:0000313" key="2">
    <source>
        <dbReference type="Proteomes" id="UP000694845"/>
    </source>
</evidence>
<reference evidence="3" key="1">
    <citation type="submission" date="2025-08" db="UniProtKB">
        <authorList>
            <consortium name="RefSeq"/>
        </authorList>
    </citation>
    <scope>IDENTIFICATION</scope>
</reference>
<proteinExistence type="predicted"/>
<dbReference type="GO" id="GO:0035091">
    <property type="term" value="F:phosphatidylinositol binding"/>
    <property type="evidence" value="ECO:0007669"/>
    <property type="project" value="InterPro"/>
</dbReference>
<dbReference type="GeneID" id="110983973"/>
<dbReference type="Pfam" id="PF00787">
    <property type="entry name" value="PX"/>
    <property type="match status" value="1"/>
</dbReference>
<feature type="domain" description="PX" evidence="1">
    <location>
        <begin position="1"/>
        <end position="116"/>
    </location>
</feature>
<gene>
    <name evidence="3" type="primary">LOC110983973</name>
</gene>
<evidence type="ECO:0000259" key="1">
    <source>
        <dbReference type="PROSITE" id="PS50195"/>
    </source>
</evidence>
<organism evidence="2 3">
    <name type="scientific">Acanthaster planci</name>
    <name type="common">Crown-of-thorns starfish</name>
    <dbReference type="NCBI Taxonomy" id="133434"/>
    <lineage>
        <taxon>Eukaryota</taxon>
        <taxon>Metazoa</taxon>
        <taxon>Echinodermata</taxon>
        <taxon>Eleutherozoa</taxon>
        <taxon>Asterozoa</taxon>
        <taxon>Asteroidea</taxon>
        <taxon>Valvatacea</taxon>
        <taxon>Valvatida</taxon>
        <taxon>Acanthasteridae</taxon>
        <taxon>Acanthaster</taxon>
    </lineage>
</organism>
<protein>
    <submittedName>
        <fullName evidence="3">Kinesin-like protein KIF16B</fullName>
    </submittedName>
</protein>
<dbReference type="OMA" id="VAERRCH"/>
<dbReference type="RefSeq" id="XP_022099416.1">
    <property type="nucleotide sequence ID" value="XM_022243724.1"/>
</dbReference>
<dbReference type="CDD" id="cd06874">
    <property type="entry name" value="PX_KIF16B_SNX23"/>
    <property type="match status" value="1"/>
</dbReference>
<keyword evidence="2" id="KW-1185">Reference proteome</keyword>
<dbReference type="SMART" id="SM00312">
    <property type="entry name" value="PX"/>
    <property type="match status" value="1"/>
</dbReference>
<dbReference type="PROSITE" id="PS50195">
    <property type="entry name" value="PX"/>
    <property type="match status" value="1"/>
</dbReference>
<dbReference type="Gene3D" id="3.30.1520.10">
    <property type="entry name" value="Phox-like domain"/>
    <property type="match status" value="1"/>
</dbReference>
<name>A0A8B7Z7Z7_ACAPL</name>
<dbReference type="InterPro" id="IPR001683">
    <property type="entry name" value="PX_dom"/>
</dbReference>
<sequence>MLRGHGWDAHYVFEVHIQVLDEKWQIYRRYSKFRELHDYMKQKIPAIRALSFPPKKIFTNWSEKAIARRRGELEVYLRNFISVCLKNPSCPLSPGPDRVLSKQTLCDFATFFRKGAFEMTKYGTG</sequence>
<accession>A0A8B7Z7Z7</accession>
<dbReference type="PANTHER" id="PTHR47194:SF3">
    <property type="entry name" value="SORTING NEXIN 29"/>
    <property type="match status" value="1"/>
</dbReference>
<dbReference type="InterPro" id="IPR036871">
    <property type="entry name" value="PX_dom_sf"/>
</dbReference>
<evidence type="ECO:0000313" key="3">
    <source>
        <dbReference type="RefSeq" id="XP_022099416.1"/>
    </source>
</evidence>